<feature type="region of interest" description="Disordered" evidence="7">
    <location>
        <begin position="156"/>
        <end position="180"/>
    </location>
</feature>
<keyword evidence="5" id="KW-0539">Nucleus</keyword>
<keyword evidence="9" id="KW-1185">Reference proteome</keyword>
<dbReference type="GO" id="GO:1990189">
    <property type="term" value="F:protein N-terminal-serine acetyltransferase activity"/>
    <property type="evidence" value="ECO:0007669"/>
    <property type="project" value="TreeGrafter"/>
</dbReference>
<dbReference type="OrthoDB" id="424551at2759"/>
<evidence type="ECO:0000256" key="1">
    <source>
        <dbReference type="ARBA" id="ARBA00004123"/>
    </source>
</evidence>
<evidence type="ECO:0000313" key="9">
    <source>
        <dbReference type="Proteomes" id="UP000008065"/>
    </source>
</evidence>
<evidence type="ECO:0000313" key="8">
    <source>
        <dbReference type="EMBL" id="EGO55465.1"/>
    </source>
</evidence>
<reference evidence="9" key="1">
    <citation type="journal article" date="2011" name="Genetics">
        <title>Massive changes in genome architecture accompany the transition to self-fertility in the filamentous fungus Neurospora tetrasperma.</title>
        <authorList>
            <person name="Ellison C.E."/>
            <person name="Stajich J.E."/>
            <person name="Jacobson D.J."/>
            <person name="Natvig D.O."/>
            <person name="Lapidus A."/>
            <person name="Foster B."/>
            <person name="Aerts A."/>
            <person name="Riley R."/>
            <person name="Lindquist E.A."/>
            <person name="Grigoriev I.V."/>
            <person name="Taylor J.W."/>
        </authorList>
    </citation>
    <scope>NUCLEOTIDE SEQUENCE [LARGE SCALE GENOMIC DNA]</scope>
    <source>
        <strain evidence="9">FGSC 2508 / P0657</strain>
    </source>
</reference>
<keyword evidence="6" id="KW-0012">Acyltransferase</keyword>
<feature type="region of interest" description="Disordered" evidence="7">
    <location>
        <begin position="112"/>
        <end position="139"/>
    </location>
</feature>
<dbReference type="GO" id="GO:0043998">
    <property type="term" value="F:histone H2A acetyltransferase activity"/>
    <property type="evidence" value="ECO:0007669"/>
    <property type="project" value="InterPro"/>
</dbReference>
<dbReference type="VEuPathDB" id="FungiDB:NEUTE1DRAFT_102894"/>
<dbReference type="GeneID" id="20821964"/>
<proteinExistence type="predicted"/>
<dbReference type="HOGENOM" id="CLU_953447_0_0_1"/>
<dbReference type="GO" id="GO:0010485">
    <property type="term" value="F:histone H4 acetyltransferase activity"/>
    <property type="evidence" value="ECO:0007669"/>
    <property type="project" value="InterPro"/>
</dbReference>
<protein>
    <submittedName>
        <fullName evidence="8">Uncharacterized protein</fullName>
    </submittedName>
</protein>
<dbReference type="Gene3D" id="3.40.630.30">
    <property type="match status" value="1"/>
</dbReference>
<dbReference type="EMBL" id="GL891306">
    <property type="protein sequence ID" value="EGO55465.1"/>
    <property type="molecule type" value="Genomic_DNA"/>
</dbReference>
<name>F8MTY3_NEUT8</name>
<feature type="compositionally biased region" description="Low complexity" evidence="7">
    <location>
        <begin position="112"/>
        <end position="128"/>
    </location>
</feature>
<dbReference type="Proteomes" id="UP000008065">
    <property type="component" value="Unassembled WGS sequence"/>
</dbReference>
<comment type="subcellular location">
    <subcellularLocation>
        <location evidence="2">Cytoplasm</location>
    </subcellularLocation>
    <subcellularLocation>
        <location evidence="1">Nucleus</location>
    </subcellularLocation>
</comment>
<dbReference type="RefSeq" id="XP_009853296.1">
    <property type="nucleotide sequence ID" value="XM_009854994.1"/>
</dbReference>
<evidence type="ECO:0000256" key="5">
    <source>
        <dbReference type="ARBA" id="ARBA00023242"/>
    </source>
</evidence>
<evidence type="ECO:0000256" key="4">
    <source>
        <dbReference type="ARBA" id="ARBA00022679"/>
    </source>
</evidence>
<evidence type="ECO:0000256" key="3">
    <source>
        <dbReference type="ARBA" id="ARBA00022490"/>
    </source>
</evidence>
<dbReference type="AlphaFoldDB" id="F8MTY3"/>
<dbReference type="InterPro" id="IPR039949">
    <property type="entry name" value="NAA40"/>
</dbReference>
<keyword evidence="3" id="KW-0963">Cytoplasm</keyword>
<accession>F8MTY3</accession>
<feature type="compositionally biased region" description="Polar residues" evidence="7">
    <location>
        <begin position="156"/>
        <end position="167"/>
    </location>
</feature>
<evidence type="ECO:0000256" key="7">
    <source>
        <dbReference type="SAM" id="MobiDB-lite"/>
    </source>
</evidence>
<feature type="region of interest" description="Disordered" evidence="7">
    <location>
        <begin position="1"/>
        <end position="56"/>
    </location>
</feature>
<evidence type="ECO:0000256" key="6">
    <source>
        <dbReference type="ARBA" id="ARBA00023315"/>
    </source>
</evidence>
<gene>
    <name evidence="8" type="ORF">NEUTE1DRAFT_102894</name>
</gene>
<dbReference type="PANTHER" id="PTHR20531">
    <property type="entry name" value="N-ALPHA-ACETYLTRANSFERASE 40"/>
    <property type="match status" value="1"/>
</dbReference>
<dbReference type="PANTHER" id="PTHR20531:SF1">
    <property type="entry name" value="N-ALPHA-ACETYLTRANSFERASE 40"/>
    <property type="match status" value="1"/>
</dbReference>
<organism evidence="8 9">
    <name type="scientific">Neurospora tetrasperma (strain FGSC 2508 / ATCC MYA-4615 / P0657)</name>
    <dbReference type="NCBI Taxonomy" id="510951"/>
    <lineage>
        <taxon>Eukaryota</taxon>
        <taxon>Fungi</taxon>
        <taxon>Dikarya</taxon>
        <taxon>Ascomycota</taxon>
        <taxon>Pezizomycotina</taxon>
        <taxon>Sordariomycetes</taxon>
        <taxon>Sordariomycetidae</taxon>
        <taxon>Sordariales</taxon>
        <taxon>Sordariaceae</taxon>
        <taxon>Neurospora</taxon>
    </lineage>
</organism>
<dbReference type="GO" id="GO:0005737">
    <property type="term" value="C:cytoplasm"/>
    <property type="evidence" value="ECO:0007669"/>
    <property type="project" value="UniProtKB-SubCell"/>
</dbReference>
<dbReference type="GO" id="GO:0005634">
    <property type="term" value="C:nucleus"/>
    <property type="evidence" value="ECO:0007669"/>
    <property type="project" value="UniProtKB-SubCell"/>
</dbReference>
<evidence type="ECO:0000256" key="2">
    <source>
        <dbReference type="ARBA" id="ARBA00004496"/>
    </source>
</evidence>
<sequence length="281" mass="31212">MAVSLKLGAGHPSRLGTRGRVWDPAGCPHDGAVQGQNSGSLEKLSRDGRLENSSSSRAEWERLTCSKLSVSPRRGRGRLAYPRMQSRRAGKHRRSGGAGCFMEIGCYKGEHSGSTLSTSTSTRHQTSSNPTTSAPIERANRQTDKEFIANYLQPSVTSSTLHPSSPAQLPPKPWTTEWSHPKTGTKYTISLVQSGKLSEEELKACFDLIKETSYDDYQNSKDKWQPRKKMEEMRSPDLRYVLVKDGSSGSIRAFTSLMPTYEEGQPVVYCYEIHLKPELQG</sequence>
<keyword evidence="4" id="KW-0808">Transferase</keyword>
<dbReference type="KEGG" id="nte:NEUTE1DRAFT102894"/>